<dbReference type="GO" id="GO:0042802">
    <property type="term" value="F:identical protein binding"/>
    <property type="evidence" value="ECO:0007669"/>
    <property type="project" value="TreeGrafter"/>
</dbReference>
<comment type="catalytic activity">
    <reaction evidence="1 4">
        <text>alpha-D-glucosamine 6-phosphate + H2O = beta-D-fructose 6-phosphate + NH4(+)</text>
        <dbReference type="Rhea" id="RHEA:12172"/>
        <dbReference type="ChEBI" id="CHEBI:15377"/>
        <dbReference type="ChEBI" id="CHEBI:28938"/>
        <dbReference type="ChEBI" id="CHEBI:57634"/>
        <dbReference type="ChEBI" id="CHEBI:75989"/>
        <dbReference type="EC" id="3.5.99.6"/>
    </reaction>
</comment>
<evidence type="ECO:0000313" key="6">
    <source>
        <dbReference type="EMBL" id="QSO47049.1"/>
    </source>
</evidence>
<reference evidence="6 7" key="1">
    <citation type="submission" date="2021-02" db="EMBL/GenBank/DDBJ databases">
        <title>Alicyclobacillus curvatus sp. nov. and Alicyclobacillus mengziensis sp. nov., two acidophilic bacteria isolated from acid mine drainage.</title>
        <authorList>
            <person name="Huang Y."/>
        </authorList>
    </citation>
    <scope>NUCLEOTIDE SEQUENCE [LARGE SCALE GENOMIC DNA]</scope>
    <source>
        <strain evidence="6 7">S30H14</strain>
    </source>
</reference>
<dbReference type="GO" id="GO:0019262">
    <property type="term" value="P:N-acetylneuraminate catabolic process"/>
    <property type="evidence" value="ECO:0007669"/>
    <property type="project" value="UniProtKB-UniRule"/>
</dbReference>
<dbReference type="GO" id="GO:0006046">
    <property type="term" value="P:N-acetylglucosamine catabolic process"/>
    <property type="evidence" value="ECO:0007669"/>
    <property type="project" value="UniProtKB-UniRule"/>
</dbReference>
<feature type="active site" description="For ring-opening step" evidence="4">
    <location>
        <position position="134"/>
    </location>
</feature>
<dbReference type="Gene3D" id="3.40.50.1360">
    <property type="match status" value="1"/>
</dbReference>
<dbReference type="InterPro" id="IPR006148">
    <property type="entry name" value="Glc/Gal-6P_isomerase"/>
</dbReference>
<organism evidence="6 7">
    <name type="scientific">Alicyclobacillus mengziensis</name>
    <dbReference type="NCBI Taxonomy" id="2931921"/>
    <lineage>
        <taxon>Bacteria</taxon>
        <taxon>Bacillati</taxon>
        <taxon>Bacillota</taxon>
        <taxon>Bacilli</taxon>
        <taxon>Bacillales</taxon>
        <taxon>Alicyclobacillaceae</taxon>
        <taxon>Alicyclobacillus</taxon>
    </lineage>
</organism>
<dbReference type="KEGG" id="afx:JZ786_21985"/>
<keyword evidence="3 4" id="KW-0119">Carbohydrate metabolism</keyword>
<evidence type="ECO:0000259" key="5">
    <source>
        <dbReference type="Pfam" id="PF01182"/>
    </source>
</evidence>
<dbReference type="SUPFAM" id="SSF100950">
    <property type="entry name" value="NagB/RpiA/CoA transferase-like"/>
    <property type="match status" value="1"/>
</dbReference>
<sequence length="246" mass="27129">MRIRVFESPKDAGIYVATLMEQVILHVERPVLGLATGSTVIPCYQAFRSLADCGLDLSRTVTINLDEYVGLSADHAQSYHYFMRENLFQHLPTKPEESHVPNGVAANLEEECKRYDALIQSHPIDLQLLGIGVNGHIGFNEPSHSLLSRTHVVSLSEETIQSNARFFDTVKNVPHQAVTMGVQAILQAKQIVLVAFGKNKAKAVAESVSGSVQTNVPASMLQLHRDVTWVLDKESASLLPGELWPH</sequence>
<dbReference type="CDD" id="cd01399">
    <property type="entry name" value="GlcN6P_deaminase"/>
    <property type="match status" value="1"/>
</dbReference>
<dbReference type="NCBIfam" id="TIGR00502">
    <property type="entry name" value="nagB"/>
    <property type="match status" value="1"/>
</dbReference>
<feature type="active site" description="Proton acceptor; for ring-opening step" evidence="4">
    <location>
        <position position="136"/>
    </location>
</feature>
<keyword evidence="7" id="KW-1185">Reference proteome</keyword>
<dbReference type="EC" id="3.5.99.6" evidence="4"/>
<dbReference type="FunFam" id="3.40.50.1360:FF:000003">
    <property type="entry name" value="Glucosamine-6-phosphate deaminase"/>
    <property type="match status" value="1"/>
</dbReference>
<dbReference type="InterPro" id="IPR037171">
    <property type="entry name" value="NagB/RpiA_transferase-like"/>
</dbReference>
<comment type="pathway">
    <text evidence="4">Amino-sugar metabolism; N-acetylneuraminate degradation; D-fructose 6-phosphate from N-acetylneuraminate: step 5/5.</text>
</comment>
<evidence type="ECO:0000313" key="7">
    <source>
        <dbReference type="Proteomes" id="UP000663505"/>
    </source>
</evidence>
<keyword evidence="2 4" id="KW-0378">Hydrolase</keyword>
<dbReference type="HAMAP" id="MF_01241">
    <property type="entry name" value="GlcN6P_deamin"/>
    <property type="match status" value="1"/>
</dbReference>
<dbReference type="InterPro" id="IPR018321">
    <property type="entry name" value="Glucosamine6P_isomerase_CS"/>
</dbReference>
<dbReference type="PANTHER" id="PTHR11280">
    <property type="entry name" value="GLUCOSAMINE-6-PHOSPHATE ISOMERASE"/>
    <property type="match status" value="1"/>
</dbReference>
<dbReference type="InterPro" id="IPR004547">
    <property type="entry name" value="Glucosamine6P_isomerase"/>
</dbReference>
<accession>A0A9X7VXW5</accession>
<dbReference type="Proteomes" id="UP000663505">
    <property type="component" value="Chromosome"/>
</dbReference>
<gene>
    <name evidence="4 6" type="primary">nagB</name>
    <name evidence="6" type="ORF">JZ786_21985</name>
</gene>
<dbReference type="PROSITE" id="PS01161">
    <property type="entry name" value="GLC_GALNAC_ISOMERASE"/>
    <property type="match status" value="1"/>
</dbReference>
<dbReference type="GO" id="GO:0004342">
    <property type="term" value="F:glucosamine-6-phosphate deaminase activity"/>
    <property type="evidence" value="ECO:0007669"/>
    <property type="project" value="UniProtKB-UniRule"/>
</dbReference>
<dbReference type="GO" id="GO:0005737">
    <property type="term" value="C:cytoplasm"/>
    <property type="evidence" value="ECO:0007669"/>
    <property type="project" value="TreeGrafter"/>
</dbReference>
<evidence type="ECO:0000256" key="1">
    <source>
        <dbReference type="ARBA" id="ARBA00000644"/>
    </source>
</evidence>
<dbReference type="GO" id="GO:0005975">
    <property type="term" value="P:carbohydrate metabolic process"/>
    <property type="evidence" value="ECO:0007669"/>
    <property type="project" value="InterPro"/>
</dbReference>
<proteinExistence type="inferred from homology"/>
<evidence type="ECO:0000256" key="2">
    <source>
        <dbReference type="ARBA" id="ARBA00022801"/>
    </source>
</evidence>
<dbReference type="EMBL" id="CP071182">
    <property type="protein sequence ID" value="QSO47049.1"/>
    <property type="molecule type" value="Genomic_DNA"/>
</dbReference>
<evidence type="ECO:0000256" key="3">
    <source>
        <dbReference type="ARBA" id="ARBA00023277"/>
    </source>
</evidence>
<feature type="domain" description="Glucosamine/galactosamine-6-phosphate isomerase" evidence="5">
    <location>
        <begin position="14"/>
        <end position="229"/>
    </location>
</feature>
<comment type="similarity">
    <text evidence="4">Belongs to the glucosamine/galactosamine-6-phosphate isomerase family. NagB subfamily.</text>
</comment>
<dbReference type="Pfam" id="PF01182">
    <property type="entry name" value="Glucosamine_iso"/>
    <property type="match status" value="1"/>
</dbReference>
<dbReference type="AlphaFoldDB" id="A0A9X7VXW5"/>
<feature type="active site" description="For ring-opening step" evidence="4">
    <location>
        <position position="141"/>
    </location>
</feature>
<dbReference type="RefSeq" id="WP_206656413.1">
    <property type="nucleotide sequence ID" value="NZ_CP071182.1"/>
</dbReference>
<name>A0A9X7VXW5_9BACL</name>
<dbReference type="GO" id="GO:0006043">
    <property type="term" value="P:glucosamine catabolic process"/>
    <property type="evidence" value="ECO:0007669"/>
    <property type="project" value="TreeGrafter"/>
</dbReference>
<feature type="active site" description="Proton acceptor; for enolization step" evidence="4">
    <location>
        <position position="66"/>
    </location>
</feature>
<evidence type="ECO:0000256" key="4">
    <source>
        <dbReference type="HAMAP-Rule" id="MF_01241"/>
    </source>
</evidence>
<comment type="function">
    <text evidence="4">Catalyzes the reversible isomerization-deamination of glucosamine 6-phosphate (GlcN6P) to form fructose 6-phosphate (Fru6P) and ammonium ion.</text>
</comment>
<protein>
    <recommendedName>
        <fullName evidence="4">Glucosamine-6-phosphate deaminase</fullName>
        <ecNumber evidence="4">3.5.99.6</ecNumber>
    </recommendedName>
    <alternativeName>
        <fullName evidence="4">GlcN6P deaminase</fullName>
        <shortName evidence="4">GNPDA</shortName>
    </alternativeName>
    <alternativeName>
        <fullName evidence="4">Glucosamine-6-phosphate isomerase</fullName>
    </alternativeName>
</protein>
<comment type="caution">
    <text evidence="4">Lacks conserved residue(s) required for the propagation of feature annotation.</text>
</comment>
<dbReference type="PANTHER" id="PTHR11280:SF5">
    <property type="entry name" value="GLUCOSAMINE-6-PHOSPHATE ISOMERASE"/>
    <property type="match status" value="1"/>
</dbReference>